<keyword evidence="7" id="KW-1185">Reference proteome</keyword>
<accession>A0ABX8BNI6</accession>
<dbReference type="SUPFAM" id="SSF53850">
    <property type="entry name" value="Periplasmic binding protein-like II"/>
    <property type="match status" value="1"/>
</dbReference>
<reference evidence="6 7" key="1">
    <citation type="submission" date="2021-05" db="EMBL/GenBank/DDBJ databases">
        <title>Direct Submission.</title>
        <authorList>
            <person name="Li K."/>
            <person name="Gao J."/>
        </authorList>
    </citation>
    <scope>NUCLEOTIDE SEQUENCE [LARGE SCALE GENOMIC DNA]</scope>
    <source>
        <strain evidence="6 7">Mg02</strain>
    </source>
</reference>
<dbReference type="InterPro" id="IPR006059">
    <property type="entry name" value="SBP"/>
</dbReference>
<gene>
    <name evidence="6" type="ORF">KGD84_02420</name>
</gene>
<dbReference type="PANTHER" id="PTHR43649">
    <property type="entry name" value="ARABINOSE-BINDING PROTEIN-RELATED"/>
    <property type="match status" value="1"/>
</dbReference>
<sequence length="571" mass="62865">MAARFLPPGPCGSDRTKERRYAPPPPPPSRRRFLGLAGAGALAALSPAVLTSCSSGGGGAGSGSAAEAGSLDSLIPTHIPFEGVVPDIEGMHGAPDGFTSYPTEFVQAVPEPPGRGGSYTAMTPLWSPLPPGLGNNSFFDHVNGRLGTTIEFNFQDGNTVIDKMNAVVAGRDVADLTMFPDWVINLMPQFNRAVGELFEDLTPYLAGDAAAAYPLLANLDGDAWRWNVFNERLQGVPWPAEPFGNWVLYRRDLLEEYGLEPPTSPDDLFAIGEEINDPDNGRWAFGDFNLSMRQVFGAPKQWRYANGELTHMFETDEWRASIEFMRRIFDAGLVHPDIVALGDNSKELLNSGRIVFNQDGIGAWHEAYGQMLGDSPDFRLDLMPVFGANGNDPVMHRSDPSAQSVFVRKGMEPEQIEELLGVMNFCAAPFGTREYMDYRYGAEGTHHELDDDGAPQLTDLGAGEVNDGYYFISGRPPAITESQYPDFVQWKTDWYNHAAQFSEDDPFAGIRIQRPERFAGAETPLTDRVEDIIRGREDLSALDQAVADWRRDGGDEGREFYLGVLQEHGRD</sequence>
<feature type="region of interest" description="Disordered" evidence="5">
    <location>
        <begin position="1"/>
        <end position="33"/>
    </location>
</feature>
<dbReference type="Pfam" id="PF01547">
    <property type="entry name" value="SBP_bac_1"/>
    <property type="match status" value="1"/>
</dbReference>
<evidence type="ECO:0000256" key="4">
    <source>
        <dbReference type="ARBA" id="ARBA00022729"/>
    </source>
</evidence>
<evidence type="ECO:0000256" key="5">
    <source>
        <dbReference type="SAM" id="MobiDB-lite"/>
    </source>
</evidence>
<evidence type="ECO:0000313" key="6">
    <source>
        <dbReference type="EMBL" id="QUX23275.1"/>
    </source>
</evidence>
<comment type="similarity">
    <text evidence="2">Belongs to the bacterial solute-binding protein 1 family.</text>
</comment>
<evidence type="ECO:0000256" key="1">
    <source>
        <dbReference type="ARBA" id="ARBA00004196"/>
    </source>
</evidence>
<dbReference type="InterPro" id="IPR050490">
    <property type="entry name" value="Bact_solute-bd_prot1"/>
</dbReference>
<comment type="subcellular location">
    <subcellularLocation>
        <location evidence="1">Cell envelope</location>
    </subcellularLocation>
</comment>
<dbReference type="EMBL" id="CP074133">
    <property type="protein sequence ID" value="QUX23275.1"/>
    <property type="molecule type" value="Genomic_DNA"/>
</dbReference>
<dbReference type="Gene3D" id="3.40.190.10">
    <property type="entry name" value="Periplasmic binding protein-like II"/>
    <property type="match status" value="1"/>
</dbReference>
<dbReference type="RefSeq" id="WP_260697182.1">
    <property type="nucleotide sequence ID" value="NZ_CP074133.1"/>
</dbReference>
<proteinExistence type="inferred from homology"/>
<organism evidence="6 7">
    <name type="scientific">Nocardiopsis changdeensis</name>
    <dbReference type="NCBI Taxonomy" id="2831969"/>
    <lineage>
        <taxon>Bacteria</taxon>
        <taxon>Bacillati</taxon>
        <taxon>Actinomycetota</taxon>
        <taxon>Actinomycetes</taxon>
        <taxon>Streptosporangiales</taxon>
        <taxon>Nocardiopsidaceae</taxon>
        <taxon>Nocardiopsis</taxon>
    </lineage>
</organism>
<dbReference type="PROSITE" id="PS51318">
    <property type="entry name" value="TAT"/>
    <property type="match status" value="1"/>
</dbReference>
<evidence type="ECO:0000256" key="3">
    <source>
        <dbReference type="ARBA" id="ARBA00022448"/>
    </source>
</evidence>
<name>A0ABX8BNI6_9ACTN</name>
<keyword evidence="3" id="KW-0813">Transport</keyword>
<evidence type="ECO:0000256" key="2">
    <source>
        <dbReference type="ARBA" id="ARBA00008520"/>
    </source>
</evidence>
<dbReference type="Proteomes" id="UP000676079">
    <property type="component" value="Chromosome"/>
</dbReference>
<evidence type="ECO:0000313" key="7">
    <source>
        <dbReference type="Proteomes" id="UP000676079"/>
    </source>
</evidence>
<keyword evidence="4" id="KW-0732">Signal</keyword>
<dbReference type="PANTHER" id="PTHR43649:SF31">
    <property type="entry name" value="SN-GLYCEROL-3-PHOSPHATE-BINDING PERIPLASMIC PROTEIN UGPB"/>
    <property type="match status" value="1"/>
</dbReference>
<protein>
    <submittedName>
        <fullName evidence="6">Extracellular solute-binding protein</fullName>
    </submittedName>
</protein>
<dbReference type="InterPro" id="IPR006311">
    <property type="entry name" value="TAT_signal"/>
</dbReference>